<dbReference type="RefSeq" id="WP_386089049.1">
    <property type="nucleotide sequence ID" value="NZ_JBHRXN010000010.1"/>
</dbReference>
<protein>
    <recommendedName>
        <fullName evidence="4">Solute-binding protein family 3/N-terminal domain-containing protein</fullName>
    </recommendedName>
</protein>
<feature type="chain" id="PRO_5047303009" description="Solute-binding protein family 3/N-terminal domain-containing protein" evidence="1">
    <location>
        <begin position="18"/>
        <end position="240"/>
    </location>
</feature>
<keyword evidence="3" id="KW-1185">Reference proteome</keyword>
<feature type="signal peptide" evidence="1">
    <location>
        <begin position="1"/>
        <end position="17"/>
    </location>
</feature>
<dbReference type="EMBL" id="JBHRXN010000010">
    <property type="protein sequence ID" value="MFC3531526.1"/>
    <property type="molecule type" value="Genomic_DNA"/>
</dbReference>
<dbReference type="Proteomes" id="UP001595741">
    <property type="component" value="Unassembled WGS sequence"/>
</dbReference>
<comment type="caution">
    <text evidence="2">The sequence shown here is derived from an EMBL/GenBank/DDBJ whole genome shotgun (WGS) entry which is preliminary data.</text>
</comment>
<evidence type="ECO:0000313" key="3">
    <source>
        <dbReference type="Proteomes" id="UP001595741"/>
    </source>
</evidence>
<dbReference type="SUPFAM" id="SSF53850">
    <property type="entry name" value="Periplasmic binding protein-like II"/>
    <property type="match status" value="1"/>
</dbReference>
<keyword evidence="1" id="KW-0732">Signal</keyword>
<organism evidence="2 3">
    <name type="scientific">Vogesella facilis</name>
    <dbReference type="NCBI Taxonomy" id="1655232"/>
    <lineage>
        <taxon>Bacteria</taxon>
        <taxon>Pseudomonadati</taxon>
        <taxon>Pseudomonadota</taxon>
        <taxon>Betaproteobacteria</taxon>
        <taxon>Neisseriales</taxon>
        <taxon>Chromobacteriaceae</taxon>
        <taxon>Vogesella</taxon>
    </lineage>
</organism>
<evidence type="ECO:0000256" key="1">
    <source>
        <dbReference type="SAM" id="SignalP"/>
    </source>
</evidence>
<dbReference type="Gene3D" id="3.40.190.10">
    <property type="entry name" value="Periplasmic binding protein-like II"/>
    <property type="match status" value="2"/>
</dbReference>
<gene>
    <name evidence="2" type="ORF">ACFOLG_04945</name>
</gene>
<reference evidence="3" key="1">
    <citation type="journal article" date="2019" name="Int. J. Syst. Evol. Microbiol.">
        <title>The Global Catalogue of Microorganisms (GCM) 10K type strain sequencing project: providing services to taxonomists for standard genome sequencing and annotation.</title>
        <authorList>
            <consortium name="The Broad Institute Genomics Platform"/>
            <consortium name="The Broad Institute Genome Sequencing Center for Infectious Disease"/>
            <person name="Wu L."/>
            <person name="Ma J."/>
        </authorList>
    </citation>
    <scope>NUCLEOTIDE SEQUENCE [LARGE SCALE GENOMIC DNA]</scope>
    <source>
        <strain evidence="3">KCTC 42742</strain>
    </source>
</reference>
<name>A0ABV7RGQ9_9NEIS</name>
<accession>A0ABV7RGQ9</accession>
<evidence type="ECO:0008006" key="4">
    <source>
        <dbReference type="Google" id="ProtNLM"/>
    </source>
</evidence>
<proteinExistence type="predicted"/>
<sequence length="240" mass="26579">MRLLALLMLLLAAHATAAAPRILRLSTISHEPVGDTAFRVLQRAYRQLGIEPELVHLPAIRALAAANGGDTDGDVARYPDIERDNRNLLRVPVAIMQLQVSAVTTGPRFAISGRASLAPYSLCIRRGIQPTDDYTAGLTRFAANSDLQSLAMLRAGRCQVALFSQYSWLAIDAANGGPLRLLAPPLLHMTLYHYLHRRHAALLPRISRVLRAMRQRGEIQRIVAQAEVPLHQARQRQTLR</sequence>
<evidence type="ECO:0000313" key="2">
    <source>
        <dbReference type="EMBL" id="MFC3531526.1"/>
    </source>
</evidence>